<dbReference type="EMBL" id="DVON01000026">
    <property type="protein sequence ID" value="HIV11731.1"/>
    <property type="molecule type" value="Genomic_DNA"/>
</dbReference>
<evidence type="ECO:0000313" key="4">
    <source>
        <dbReference type="EMBL" id="HIV11731.1"/>
    </source>
</evidence>
<dbReference type="PANTHER" id="PTHR40068">
    <property type="entry name" value="TRANSCRIPTION REPRESSOR NIAR-RELATED"/>
    <property type="match status" value="1"/>
</dbReference>
<feature type="binding site" evidence="1">
    <location>
        <position position="144"/>
    </location>
    <ligand>
        <name>Ni(2+)</name>
        <dbReference type="ChEBI" id="CHEBI:49786"/>
    </ligand>
</feature>
<evidence type="ECO:0000256" key="1">
    <source>
        <dbReference type="PIRSR" id="PIRSR037847-1"/>
    </source>
</evidence>
<feature type="binding site" evidence="1">
    <location>
        <position position="75"/>
    </location>
    <ligand>
        <name>Ni(2+)</name>
        <dbReference type="ChEBI" id="CHEBI:49786"/>
    </ligand>
</feature>
<dbReference type="PANTHER" id="PTHR40068:SF1">
    <property type="entry name" value="TRANSCRIPTION REPRESSOR NIAR-RELATED"/>
    <property type="match status" value="1"/>
</dbReference>
<name>A0A9D1NRX5_9FIRM</name>
<dbReference type="AlphaFoldDB" id="A0A9D1NRX5"/>
<comment type="caution">
    <text evidence="4">The sequence shown here is derived from an EMBL/GenBank/DDBJ whole genome shotgun (WGS) entry which is preliminary data.</text>
</comment>
<dbReference type="Gene3D" id="1.10.10.10">
    <property type="entry name" value="Winged helix-like DNA-binding domain superfamily/Winged helix DNA-binding domain"/>
    <property type="match status" value="1"/>
</dbReference>
<evidence type="ECO:0000259" key="2">
    <source>
        <dbReference type="Pfam" id="PF02829"/>
    </source>
</evidence>
<dbReference type="GO" id="GO:0046872">
    <property type="term" value="F:metal ion binding"/>
    <property type="evidence" value="ECO:0007669"/>
    <property type="project" value="UniProtKB-KW"/>
</dbReference>
<feature type="binding site" evidence="1">
    <location>
        <position position="83"/>
    </location>
    <ligand>
        <name>Ni(2+)</name>
        <dbReference type="ChEBI" id="CHEBI:49786"/>
    </ligand>
</feature>
<feature type="domain" description="Helix-turn-helix type 11" evidence="3">
    <location>
        <begin position="7"/>
        <end position="59"/>
    </location>
</feature>
<evidence type="ECO:0000259" key="3">
    <source>
        <dbReference type="Pfam" id="PF08279"/>
    </source>
</evidence>
<evidence type="ECO:0000313" key="5">
    <source>
        <dbReference type="Proteomes" id="UP000886723"/>
    </source>
</evidence>
<accession>A0A9D1NRX5</accession>
<dbReference type="InterPro" id="IPR013196">
    <property type="entry name" value="HTH_11"/>
</dbReference>
<dbReference type="InterPro" id="IPR026043">
    <property type="entry name" value="NadR"/>
</dbReference>
<reference evidence="4" key="1">
    <citation type="submission" date="2020-10" db="EMBL/GenBank/DDBJ databases">
        <authorList>
            <person name="Gilroy R."/>
        </authorList>
    </citation>
    <scope>NUCLEOTIDE SEQUENCE</scope>
    <source>
        <strain evidence="4">ChiBcec2-4451</strain>
    </source>
</reference>
<keyword evidence="1" id="KW-0479">Metal-binding</keyword>
<dbReference type="Pfam" id="PF02829">
    <property type="entry name" value="3H"/>
    <property type="match status" value="1"/>
</dbReference>
<dbReference type="Pfam" id="PF08279">
    <property type="entry name" value="HTH_11"/>
    <property type="match status" value="1"/>
</dbReference>
<dbReference type="InterPro" id="IPR004173">
    <property type="entry name" value="3H_domain"/>
</dbReference>
<dbReference type="InterPro" id="IPR036390">
    <property type="entry name" value="WH_DNA-bd_sf"/>
</dbReference>
<feature type="domain" description="3H" evidence="2">
    <location>
        <begin position="71"/>
        <end position="167"/>
    </location>
</feature>
<dbReference type="InterPro" id="IPR035922">
    <property type="entry name" value="3H_dom_sf"/>
</dbReference>
<reference evidence="4" key="2">
    <citation type="journal article" date="2021" name="PeerJ">
        <title>Extensive microbial diversity within the chicken gut microbiome revealed by metagenomics and culture.</title>
        <authorList>
            <person name="Gilroy R."/>
            <person name="Ravi A."/>
            <person name="Getino M."/>
            <person name="Pursley I."/>
            <person name="Horton D.L."/>
            <person name="Alikhan N.F."/>
            <person name="Baker D."/>
            <person name="Gharbi K."/>
            <person name="Hall N."/>
            <person name="Watson M."/>
            <person name="Adriaenssens E.M."/>
            <person name="Foster-Nyarko E."/>
            <person name="Jarju S."/>
            <person name="Secka A."/>
            <person name="Antonio M."/>
            <person name="Oren A."/>
            <person name="Chaudhuri R.R."/>
            <person name="La Ragione R."/>
            <person name="Hildebrand F."/>
            <person name="Pallen M.J."/>
        </authorList>
    </citation>
    <scope>NUCLEOTIDE SEQUENCE</scope>
    <source>
        <strain evidence="4">ChiBcec2-4451</strain>
    </source>
</reference>
<dbReference type="InterPro" id="IPR036388">
    <property type="entry name" value="WH-like_DNA-bd_sf"/>
</dbReference>
<gene>
    <name evidence="4" type="ORF">IAA63_01140</name>
</gene>
<organism evidence="4 5">
    <name type="scientific">Candidatus Pullilachnospira stercoravium</name>
    <dbReference type="NCBI Taxonomy" id="2840913"/>
    <lineage>
        <taxon>Bacteria</taxon>
        <taxon>Bacillati</taxon>
        <taxon>Bacillota</taxon>
        <taxon>Clostridia</taxon>
        <taxon>Lachnospirales</taxon>
        <taxon>Lachnospiraceae</taxon>
        <taxon>Lachnospiraceae incertae sedis</taxon>
        <taxon>Candidatus Pullilachnospira</taxon>
    </lineage>
</organism>
<keyword evidence="1" id="KW-0533">Nickel</keyword>
<dbReference type="SUPFAM" id="SSF46785">
    <property type="entry name" value="Winged helix' DNA-binding domain"/>
    <property type="match status" value="1"/>
</dbReference>
<dbReference type="SUPFAM" id="SSF75500">
    <property type="entry name" value="Putative transcriptional regulator TM1602, C-terminal domain"/>
    <property type="match status" value="1"/>
</dbReference>
<protein>
    <submittedName>
        <fullName evidence="4">Transcription repressor NadR</fullName>
    </submittedName>
</protein>
<dbReference type="PIRSF" id="PIRSF037847">
    <property type="entry name" value="NiaR"/>
    <property type="match status" value="1"/>
</dbReference>
<proteinExistence type="predicted"/>
<dbReference type="Proteomes" id="UP000886723">
    <property type="component" value="Unassembled WGS sequence"/>
</dbReference>
<feature type="binding site" evidence="1">
    <location>
        <position position="142"/>
    </location>
    <ligand>
        <name>Ni(2+)</name>
        <dbReference type="ChEBI" id="CHEBI:49786"/>
    </ligand>
</feature>
<sequence>MGKGTERRQEILRLMAASQRPLSGAWLAEHFSVSRQVIVQDIALIRAAGKEIISTNRGYVLKVPLQARRSVKCYHTDEQITEELYAVVDLGGCVEDVYVNHKVYGQLRARLDVASRRDADRFVESIHSGMSTPLKSVTSGYHYHTILADSPETLDLIEEALRKKGFLCET</sequence>
<dbReference type="Gene3D" id="3.30.1340.20">
    <property type="entry name" value="3H domain"/>
    <property type="match status" value="1"/>
</dbReference>